<feature type="chain" id="PRO_5004069478" description="Lipoprotein" evidence="1">
    <location>
        <begin position="20"/>
        <end position="338"/>
    </location>
</feature>
<dbReference type="PROSITE" id="PS51257">
    <property type="entry name" value="PROKAR_LIPOPROTEIN"/>
    <property type="match status" value="1"/>
</dbReference>
<dbReference type="Proteomes" id="UP000011922">
    <property type="component" value="Unassembled WGS sequence"/>
</dbReference>
<dbReference type="RefSeq" id="WP_005984381.1">
    <property type="nucleotide sequence ID" value="NZ_AOSV01000005.1"/>
</dbReference>
<evidence type="ECO:0000256" key="1">
    <source>
        <dbReference type="SAM" id="SignalP"/>
    </source>
</evidence>
<dbReference type="PATRIC" id="fig|1262666.3.peg.897"/>
<dbReference type="EMBL" id="AOSV01000005">
    <property type="protein sequence ID" value="EMG38385.1"/>
    <property type="molecule type" value="Genomic_DNA"/>
</dbReference>
<reference evidence="2 3" key="1">
    <citation type="journal article" date="2013" name="Genome Announc.">
        <title>Draft Genome Sequence for Desulfovibrio africanus Strain PCS.</title>
        <authorList>
            <person name="Brown S.D."/>
            <person name="Utturkar S.M."/>
            <person name="Arkin A.P."/>
            <person name="Deutschbauer A.M."/>
            <person name="Elias D.A."/>
            <person name="Hazen T.C."/>
            <person name="Chakraborty R."/>
        </authorList>
    </citation>
    <scope>NUCLEOTIDE SEQUENCE [LARGE SCALE GENOMIC DNA]</scope>
    <source>
        <strain evidence="2 3">PCS</strain>
    </source>
</reference>
<name>M5PWM6_DESAF</name>
<accession>M5PWM6</accession>
<keyword evidence="1" id="KW-0732">Signal</keyword>
<evidence type="ECO:0008006" key="4">
    <source>
        <dbReference type="Google" id="ProtNLM"/>
    </source>
</evidence>
<comment type="caution">
    <text evidence="2">The sequence shown here is derived from an EMBL/GenBank/DDBJ whole genome shotgun (WGS) entry which is preliminary data.</text>
</comment>
<gene>
    <name evidence="2" type="ORF">PCS_00888</name>
</gene>
<feature type="signal peptide" evidence="1">
    <location>
        <begin position="1"/>
        <end position="19"/>
    </location>
</feature>
<evidence type="ECO:0000313" key="2">
    <source>
        <dbReference type="EMBL" id="EMG38385.1"/>
    </source>
</evidence>
<evidence type="ECO:0000313" key="3">
    <source>
        <dbReference type="Proteomes" id="UP000011922"/>
    </source>
</evidence>
<organism evidence="2 3">
    <name type="scientific">Desulfocurvibacter africanus PCS</name>
    <dbReference type="NCBI Taxonomy" id="1262666"/>
    <lineage>
        <taxon>Bacteria</taxon>
        <taxon>Pseudomonadati</taxon>
        <taxon>Thermodesulfobacteriota</taxon>
        <taxon>Desulfovibrionia</taxon>
        <taxon>Desulfovibrionales</taxon>
        <taxon>Desulfovibrionaceae</taxon>
        <taxon>Desulfocurvibacter</taxon>
    </lineage>
</organism>
<protein>
    <recommendedName>
        <fullName evidence="4">Lipoprotein</fullName>
    </recommendedName>
</protein>
<proteinExistence type="predicted"/>
<dbReference type="AlphaFoldDB" id="M5PWM6"/>
<sequence length="338" mass="38044">MKRHLALMLIPLLALIACAGRNTYHMDPESLPLTGSVQTKEWQEFNARSQTDNQPRLTYAVLCADITNGNPRNIVSGFDPSESMAYLYAKWDDVDTGSKYRIEWYDPRGILYDTGEMTYGYSSRQWNTWGYIYVRSVATRLPGIWKVKLYMNDRLALAKEVPVGDPANQPVAGKPVQRRASAIAFRSLLAEGIAGPKYSGRVPDILSQRFVIDHPEYMVLPTQKANTALPLAKGISKSMLQKELAGSPFIKDLLRDHKVKLLVTGYANGEWTVGDINQIEVYLLDTHTGETRMISVRYTLPPIKAGKSFDQWMVKVSGDIYEKMMAEHGDFVLTSLGR</sequence>